<reference evidence="4 5" key="1">
    <citation type="submission" date="2021-02" db="EMBL/GenBank/DDBJ databases">
        <title>De Novo genome assembly of isolated myxobacteria.</title>
        <authorList>
            <person name="Stevens D.C."/>
        </authorList>
    </citation>
    <scope>NUCLEOTIDE SEQUENCE [LARGE SCALE GENOMIC DNA]</scope>
    <source>
        <strain evidence="4 5">SCHIC003</strain>
    </source>
</reference>
<dbReference type="SUPFAM" id="SSF109998">
    <property type="entry name" value="Triger factor/SurA peptide-binding domain-like"/>
    <property type="match status" value="1"/>
</dbReference>
<dbReference type="GO" id="GO:0016853">
    <property type="term" value="F:isomerase activity"/>
    <property type="evidence" value="ECO:0007669"/>
    <property type="project" value="UniProtKB-KW"/>
</dbReference>
<feature type="domain" description="Trigger factor C-terminal" evidence="3">
    <location>
        <begin position="196"/>
        <end position="353"/>
    </location>
</feature>
<protein>
    <submittedName>
        <fullName evidence="4">Peptidylprolyl isomerase</fullName>
    </submittedName>
</protein>
<evidence type="ECO:0000259" key="3">
    <source>
        <dbReference type="Pfam" id="PF05698"/>
    </source>
</evidence>
<dbReference type="InterPro" id="IPR008880">
    <property type="entry name" value="Trigger_fac_C"/>
</dbReference>
<organism evidence="4 5">
    <name type="scientific">Myxococcus landrumensis</name>
    <dbReference type="NCBI Taxonomy" id="2813577"/>
    <lineage>
        <taxon>Bacteria</taxon>
        <taxon>Pseudomonadati</taxon>
        <taxon>Myxococcota</taxon>
        <taxon>Myxococcia</taxon>
        <taxon>Myxococcales</taxon>
        <taxon>Cystobacterineae</taxon>
        <taxon>Myxococcaceae</taxon>
        <taxon>Myxococcus</taxon>
    </lineage>
</organism>
<evidence type="ECO:0000313" key="5">
    <source>
        <dbReference type="Proteomes" id="UP000663090"/>
    </source>
</evidence>
<keyword evidence="5" id="KW-1185">Reference proteome</keyword>
<evidence type="ECO:0000313" key="4">
    <source>
        <dbReference type="EMBL" id="QSQ12671.1"/>
    </source>
</evidence>
<dbReference type="InterPro" id="IPR037041">
    <property type="entry name" value="Trigger_fac_C_sf"/>
</dbReference>
<dbReference type="SUPFAM" id="SSF54534">
    <property type="entry name" value="FKBP-like"/>
    <property type="match status" value="1"/>
</dbReference>
<evidence type="ECO:0000256" key="1">
    <source>
        <dbReference type="ARBA" id="ARBA00023110"/>
    </source>
</evidence>
<proteinExistence type="predicted"/>
<keyword evidence="1" id="KW-0697">Rotamase</keyword>
<name>A0ABX7N1T6_9BACT</name>
<dbReference type="EMBL" id="CP071091">
    <property type="protein sequence ID" value="QSQ12671.1"/>
    <property type="molecule type" value="Genomic_DNA"/>
</dbReference>
<dbReference type="RefSeq" id="WP_206714392.1">
    <property type="nucleotide sequence ID" value="NZ_CP071091.1"/>
</dbReference>
<accession>A0ABX7N1T6</accession>
<dbReference type="Gene3D" id="3.10.50.40">
    <property type="match status" value="1"/>
</dbReference>
<dbReference type="Proteomes" id="UP000663090">
    <property type="component" value="Chromosome"/>
</dbReference>
<keyword evidence="2 4" id="KW-0413">Isomerase</keyword>
<sequence>MHFQDDSRGMVPPFSMGELQGLGILARSPGALAFRSTASVRLPAVSEAPSLEGLQVTVPAPAPITPEGVLERYEALSRAVASRRDRAPGEGVALGDDVLLDVIGFVNGRLLPFSARSEWWTEAAPDPLFPGFFESLPGSKVGETLSVEFMLPMDYPVESLRGVVALFAVELKAAREVSPLDEQSPEFFTALRRGATLDEVMEHIAGELAVERDAQAARKCQDEVLREVARRTRIEVPRSLVDEELRRRWSEAEYPVLVRLGIPLEQIPEAFEGWLQDAGMRGDAEHRLRLGLGLRAIATHERLRPVREDAKALFDILADRTRMSHEALGQLLQSNRDVQRRFDSLAMHATAVSHVLSKVRVVEEPTAAAAG</sequence>
<gene>
    <name evidence="4" type="ORF">JY572_30590</name>
</gene>
<dbReference type="InterPro" id="IPR046357">
    <property type="entry name" value="PPIase_dom_sf"/>
</dbReference>
<evidence type="ECO:0000256" key="2">
    <source>
        <dbReference type="ARBA" id="ARBA00023235"/>
    </source>
</evidence>
<dbReference type="InterPro" id="IPR027304">
    <property type="entry name" value="Trigger_fact/SurA_dom_sf"/>
</dbReference>
<dbReference type="Pfam" id="PF05698">
    <property type="entry name" value="Trigger_C"/>
    <property type="match status" value="1"/>
</dbReference>
<dbReference type="Gene3D" id="1.10.3120.10">
    <property type="entry name" value="Trigger factor, C-terminal domain"/>
    <property type="match status" value="1"/>
</dbReference>